<sequence length="265" mass="29199">MTLAELQAHFQAGVLAGHEDGASILESVKNSRRADRTTLFGVYVSAYRLRFVEFLVADYPALRTLLGEEAFHALADAYIDAEPSRKRNARWYTSRLPDFMRGAEGWRDNARAIDLARFERALTDAFDAADADALRLDALSAFAPEDWPSLVFGFHPSLILLELTAGVTATHAAAVEEAELPEPSAGAEHVAVWRADLDSVYRQLEPDEFLALSLALEGHAFGDICQMASFRDEVEASPERIAQLLTGWFEEGLVASAGVREERGE</sequence>
<reference evidence="3" key="1">
    <citation type="submission" date="2017-10" db="EMBL/GenBank/DDBJ databases">
        <title>Completed PacBio SMRT sequence of Methylosinus trichosporium OB3b reveals presence of a third large plasmid.</title>
        <authorList>
            <person name="Charles T.C."/>
            <person name="Lynch M.D.J."/>
            <person name="Heil J.R."/>
            <person name="Cheng J."/>
        </authorList>
    </citation>
    <scope>NUCLEOTIDE SEQUENCE [LARGE SCALE GENOMIC DNA]</scope>
    <source>
        <strain evidence="3">OB3b</strain>
    </source>
</reference>
<dbReference type="InterPro" id="IPR044922">
    <property type="entry name" value="DUF2063_N_sf"/>
</dbReference>
<feature type="domain" description="Putative DNA-binding" evidence="1">
    <location>
        <begin position="5"/>
        <end position="100"/>
    </location>
</feature>
<dbReference type="EMBL" id="CP023737">
    <property type="protein sequence ID" value="ATQ69974.1"/>
    <property type="molecule type" value="Genomic_DNA"/>
</dbReference>
<dbReference type="Proteomes" id="UP000230709">
    <property type="component" value="Chromosome"/>
</dbReference>
<dbReference type="STRING" id="595536.GCA_000178815_01121"/>
<evidence type="ECO:0000313" key="3">
    <source>
        <dbReference type="Proteomes" id="UP000230709"/>
    </source>
</evidence>
<dbReference type="RefSeq" id="WP_003611577.1">
    <property type="nucleotide sequence ID" value="NZ_ADVE02000001.1"/>
</dbReference>
<evidence type="ECO:0000259" key="1">
    <source>
        <dbReference type="Pfam" id="PF09836"/>
    </source>
</evidence>
<dbReference type="Pfam" id="PF09836">
    <property type="entry name" value="DUF2063"/>
    <property type="match status" value="1"/>
</dbReference>
<dbReference type="InterPro" id="IPR018640">
    <property type="entry name" value="DUF2063"/>
</dbReference>
<dbReference type="AlphaFoldDB" id="A0A2D2D4U3"/>
<protein>
    <submittedName>
        <fullName evidence="2">DUF2063 domain-containing protein</fullName>
    </submittedName>
</protein>
<name>A0A2D2D4U3_METT3</name>
<dbReference type="KEGG" id="mtw:CQW49_20365"/>
<gene>
    <name evidence="2" type="ORF">CQW49_20365</name>
</gene>
<proteinExistence type="predicted"/>
<accession>A0A2D2D4U3</accession>
<organism evidence="2 3">
    <name type="scientific">Methylosinus trichosporium (strain ATCC 35070 / NCIMB 11131 / UNIQEM 75 / OB3b)</name>
    <dbReference type="NCBI Taxonomy" id="595536"/>
    <lineage>
        <taxon>Bacteria</taxon>
        <taxon>Pseudomonadati</taxon>
        <taxon>Pseudomonadota</taxon>
        <taxon>Alphaproteobacteria</taxon>
        <taxon>Hyphomicrobiales</taxon>
        <taxon>Methylocystaceae</taxon>
        <taxon>Methylosinus</taxon>
    </lineage>
</organism>
<keyword evidence="3" id="KW-1185">Reference proteome</keyword>
<dbReference type="Gene3D" id="1.10.150.690">
    <property type="entry name" value="DUF2063"/>
    <property type="match status" value="1"/>
</dbReference>
<evidence type="ECO:0000313" key="2">
    <source>
        <dbReference type="EMBL" id="ATQ69974.1"/>
    </source>
</evidence>